<keyword evidence="2" id="KW-0158">Chromosome</keyword>
<name>A0A8C3HLW5_CHRPI</name>
<evidence type="ECO:0000259" key="4">
    <source>
        <dbReference type="PROSITE" id="PS51504"/>
    </source>
</evidence>
<dbReference type="SMART" id="SM00526">
    <property type="entry name" value="H15"/>
    <property type="match status" value="1"/>
</dbReference>
<feature type="region of interest" description="Disordered" evidence="3">
    <location>
        <begin position="102"/>
        <end position="240"/>
    </location>
</feature>
<dbReference type="InterPro" id="IPR036388">
    <property type="entry name" value="WH-like_DNA-bd_sf"/>
</dbReference>
<dbReference type="InterPro" id="IPR036390">
    <property type="entry name" value="WH_DNA-bd_sf"/>
</dbReference>
<sequence>LSPLTPPTGSQGCCPRLIIAGTPTQPNQPPAPPAAAALASPPKKPTLSQVILRAAAVPVAGRGASLAAIKKTLEGEGYDVRKNKGRIKAVLRYLLSQGALRRVSGSGASGSFRLQRGGGAPKAERRGTAAAKRRQSSAKTGTAAPGPNDPSGEIKPAAARPKRVSRSPGKTTKKKTAVKRPKTQIAARRSPKKINLTAARKAKGPGRETKPAVKKPKAHKNPARPKGRAAPRGKAGGKRH</sequence>
<dbReference type="GO" id="GO:0006334">
    <property type="term" value="P:nucleosome assembly"/>
    <property type="evidence" value="ECO:0007669"/>
    <property type="project" value="InterPro"/>
</dbReference>
<dbReference type="Gene3D" id="1.10.10.10">
    <property type="entry name" value="Winged helix-like DNA-binding domain superfamily/Winged helix DNA-binding domain"/>
    <property type="match status" value="1"/>
</dbReference>
<dbReference type="Ensembl" id="ENSCPBT00000023913.1">
    <property type="protein sequence ID" value="ENSCPBP00000020316.1"/>
    <property type="gene ID" value="ENSCPBG00000014616.1"/>
</dbReference>
<organism evidence="5 6">
    <name type="scientific">Chrysemys picta bellii</name>
    <name type="common">Western painted turtle</name>
    <name type="synonym">Emys bellii</name>
    <dbReference type="NCBI Taxonomy" id="8478"/>
    <lineage>
        <taxon>Eukaryota</taxon>
        <taxon>Metazoa</taxon>
        <taxon>Chordata</taxon>
        <taxon>Craniata</taxon>
        <taxon>Vertebrata</taxon>
        <taxon>Euteleostomi</taxon>
        <taxon>Archelosauria</taxon>
        <taxon>Testudinata</taxon>
        <taxon>Testudines</taxon>
        <taxon>Cryptodira</taxon>
        <taxon>Durocryptodira</taxon>
        <taxon>Testudinoidea</taxon>
        <taxon>Emydidae</taxon>
        <taxon>Chrysemys</taxon>
    </lineage>
</organism>
<dbReference type="AlphaFoldDB" id="A0A8C3HLW5"/>
<dbReference type="InterPro" id="IPR005819">
    <property type="entry name" value="H1/H5"/>
</dbReference>
<dbReference type="PRINTS" id="PR00624">
    <property type="entry name" value="HISTONEH5"/>
</dbReference>
<evidence type="ECO:0000256" key="3">
    <source>
        <dbReference type="SAM" id="MobiDB-lite"/>
    </source>
</evidence>
<dbReference type="GO" id="GO:0000786">
    <property type="term" value="C:nucleosome"/>
    <property type="evidence" value="ECO:0007669"/>
    <property type="project" value="InterPro"/>
</dbReference>
<dbReference type="GeneTree" id="ENSGT00950000185245"/>
<dbReference type="SUPFAM" id="SSF46785">
    <property type="entry name" value="Winged helix' DNA-binding domain"/>
    <property type="match status" value="1"/>
</dbReference>
<dbReference type="PROSITE" id="PS51504">
    <property type="entry name" value="H15"/>
    <property type="match status" value="1"/>
</dbReference>
<evidence type="ECO:0000313" key="5">
    <source>
        <dbReference type="Ensembl" id="ENSCPBP00000020316.1"/>
    </source>
</evidence>
<evidence type="ECO:0000313" key="6">
    <source>
        <dbReference type="Proteomes" id="UP000694380"/>
    </source>
</evidence>
<feature type="compositionally biased region" description="Basic residues" evidence="3">
    <location>
        <begin position="160"/>
        <end position="182"/>
    </location>
</feature>
<protein>
    <recommendedName>
        <fullName evidence="4">H15 domain-containing protein</fullName>
    </recommendedName>
</protein>
<evidence type="ECO:0000256" key="1">
    <source>
        <dbReference type="ARBA" id="ARBA00023125"/>
    </source>
</evidence>
<dbReference type="Proteomes" id="UP000694380">
    <property type="component" value="Unplaced"/>
</dbReference>
<comment type="subcellular location">
    <subcellularLocation>
        <location evidence="2">Nucleus</location>
    </subcellularLocation>
</comment>
<reference evidence="5" key="2">
    <citation type="submission" date="2025-09" db="UniProtKB">
        <authorList>
            <consortium name="Ensembl"/>
        </authorList>
    </citation>
    <scope>IDENTIFICATION</scope>
</reference>
<feature type="domain" description="H15" evidence="4">
    <location>
        <begin position="43"/>
        <end position="116"/>
    </location>
</feature>
<dbReference type="OMA" id="RPKTQIA"/>
<dbReference type="GO" id="GO:0030527">
    <property type="term" value="F:structural constituent of chromatin"/>
    <property type="evidence" value="ECO:0007669"/>
    <property type="project" value="InterPro"/>
</dbReference>
<feature type="compositionally biased region" description="Low complexity" evidence="3">
    <location>
        <begin position="34"/>
        <end position="43"/>
    </location>
</feature>
<comment type="similarity">
    <text evidence="2">Belongs to the histone H1/H5 family.</text>
</comment>
<feature type="region of interest" description="Disordered" evidence="3">
    <location>
        <begin position="1"/>
        <end position="43"/>
    </location>
</feature>
<dbReference type="InterPro" id="IPR005818">
    <property type="entry name" value="Histone_H1/H5_H15"/>
</dbReference>
<reference evidence="5" key="1">
    <citation type="submission" date="2025-08" db="UniProtKB">
        <authorList>
            <consortium name="Ensembl"/>
        </authorList>
    </citation>
    <scope>IDENTIFICATION</scope>
</reference>
<keyword evidence="1 2" id="KW-0238">DNA-binding</keyword>
<evidence type="ECO:0000256" key="2">
    <source>
        <dbReference type="RuleBase" id="RU003894"/>
    </source>
</evidence>
<accession>A0A8C3HLW5</accession>
<keyword evidence="2" id="KW-0539">Nucleus</keyword>
<feature type="compositionally biased region" description="Basic residues" evidence="3">
    <location>
        <begin position="212"/>
        <end position="240"/>
    </location>
</feature>
<dbReference type="GO" id="GO:0005634">
    <property type="term" value="C:nucleus"/>
    <property type="evidence" value="ECO:0007669"/>
    <property type="project" value="UniProtKB-SubCell"/>
</dbReference>
<dbReference type="Pfam" id="PF00538">
    <property type="entry name" value="Linker_histone"/>
    <property type="match status" value="1"/>
</dbReference>
<dbReference type="GO" id="GO:0003677">
    <property type="term" value="F:DNA binding"/>
    <property type="evidence" value="ECO:0007669"/>
    <property type="project" value="UniProtKB-KW"/>
</dbReference>
<proteinExistence type="inferred from homology"/>
<keyword evidence="6" id="KW-1185">Reference proteome</keyword>